<dbReference type="PATRIC" id="fig|864069.3.peg.5979"/>
<dbReference type="OrthoDB" id="9805710at2"/>
<feature type="domain" description="Beta-lactamase hydrolase-like protein phosphatase-like" evidence="1">
    <location>
        <begin position="5"/>
        <end position="109"/>
    </location>
</feature>
<accession>I4YLK3</accession>
<proteinExistence type="predicted"/>
<gene>
    <name evidence="2" type="ORF">MicloDRAFT_00055640</name>
</gene>
<dbReference type="GO" id="GO:0016787">
    <property type="term" value="F:hydrolase activity"/>
    <property type="evidence" value="ECO:0007669"/>
    <property type="project" value="InterPro"/>
</dbReference>
<name>I4YLK3_9HYPH</name>
<sequence>MKIAKLTDNLSVAPQLSPEDLQQAAAAGFRSIINNRPDGEAPDQPSSDTLAAAAHRLGLAYRHIPVIPGQMSPEQVEAFKEALAAGTGPTLALCRTGTRSASLWALASARHLAPDVILRMAADAGYDLDALRPRIEAASRNPPPDAG</sequence>
<dbReference type="InterPro" id="IPR029021">
    <property type="entry name" value="Prot-tyrosine_phosphatase-like"/>
</dbReference>
<organism evidence="2 3">
    <name type="scientific">Microvirga lotononidis</name>
    <dbReference type="NCBI Taxonomy" id="864069"/>
    <lineage>
        <taxon>Bacteria</taxon>
        <taxon>Pseudomonadati</taxon>
        <taxon>Pseudomonadota</taxon>
        <taxon>Alphaproteobacteria</taxon>
        <taxon>Hyphomicrobiales</taxon>
        <taxon>Methylobacteriaceae</taxon>
        <taxon>Microvirga</taxon>
    </lineage>
</organism>
<dbReference type="Gene3D" id="3.90.190.10">
    <property type="entry name" value="Protein tyrosine phosphatase superfamily"/>
    <property type="match status" value="1"/>
</dbReference>
<dbReference type="EMBL" id="JH660647">
    <property type="protein sequence ID" value="EIM24845.1"/>
    <property type="molecule type" value="Genomic_DNA"/>
</dbReference>
<evidence type="ECO:0000313" key="3">
    <source>
        <dbReference type="Proteomes" id="UP000003947"/>
    </source>
</evidence>
<dbReference type="SUPFAM" id="SSF52799">
    <property type="entry name" value="(Phosphotyrosine protein) phosphatases II"/>
    <property type="match status" value="1"/>
</dbReference>
<dbReference type="Pfam" id="PF04273">
    <property type="entry name" value="BLH_phosphatase"/>
    <property type="match status" value="1"/>
</dbReference>
<reference evidence="2 3" key="1">
    <citation type="submission" date="2012-02" db="EMBL/GenBank/DDBJ databases">
        <title>Improved High-Quality Draft sequence of Microvirga sp. WSM3557.</title>
        <authorList>
            <consortium name="US DOE Joint Genome Institute"/>
            <person name="Lucas S."/>
            <person name="Han J."/>
            <person name="Lapidus A."/>
            <person name="Cheng J.-F."/>
            <person name="Goodwin L."/>
            <person name="Pitluck S."/>
            <person name="Peters L."/>
            <person name="Zhang X."/>
            <person name="Detter J.C."/>
            <person name="Han C."/>
            <person name="Tapia R."/>
            <person name="Land M."/>
            <person name="Hauser L."/>
            <person name="Kyrpides N."/>
            <person name="Ivanova N."/>
            <person name="Pagani I."/>
            <person name="Brau L."/>
            <person name="Yates R."/>
            <person name="O'Hara G."/>
            <person name="Rui T."/>
            <person name="Howieson J."/>
            <person name="Reeve W."/>
            <person name="Woyke T."/>
        </authorList>
    </citation>
    <scope>NUCLEOTIDE SEQUENCE [LARGE SCALE GENOMIC DNA]</scope>
    <source>
        <strain evidence="2 3">WSM3557</strain>
    </source>
</reference>
<dbReference type="AlphaFoldDB" id="I4YLK3"/>
<dbReference type="eggNOG" id="COG3453">
    <property type="taxonomic scope" value="Bacteria"/>
</dbReference>
<evidence type="ECO:0000313" key="2">
    <source>
        <dbReference type="EMBL" id="EIM24845.1"/>
    </source>
</evidence>
<dbReference type="STRING" id="864069.MicloDRAFT_00055640"/>
<dbReference type="NCBIfam" id="TIGR01244">
    <property type="entry name" value="TIGR01244 family sulfur transferase"/>
    <property type="match status" value="1"/>
</dbReference>
<keyword evidence="3" id="KW-1185">Reference proteome</keyword>
<protein>
    <submittedName>
        <fullName evidence="2">TIGR01244 family protein</fullName>
    </submittedName>
</protein>
<dbReference type="RefSeq" id="WP_009493024.1">
    <property type="nucleotide sequence ID" value="NZ_CP141048.1"/>
</dbReference>
<dbReference type="HOGENOM" id="CLU_105726_3_0_5"/>
<dbReference type="CDD" id="cd14503">
    <property type="entry name" value="PTP-bact"/>
    <property type="match status" value="1"/>
</dbReference>
<dbReference type="InterPro" id="IPR005939">
    <property type="entry name" value="BLH_phosphatase-like"/>
</dbReference>
<dbReference type="Proteomes" id="UP000003947">
    <property type="component" value="Unassembled WGS sequence"/>
</dbReference>
<evidence type="ECO:0000259" key="1">
    <source>
        <dbReference type="Pfam" id="PF04273"/>
    </source>
</evidence>